<evidence type="ECO:0000313" key="1">
    <source>
        <dbReference type="EMBL" id="MBB6215625.1"/>
    </source>
</evidence>
<evidence type="ECO:0000313" key="2">
    <source>
        <dbReference type="Proteomes" id="UP000579281"/>
    </source>
</evidence>
<gene>
    <name evidence="1" type="ORF">HNQ80_001714</name>
</gene>
<dbReference type="RefSeq" id="WP_184310086.1">
    <property type="nucleotide sequence ID" value="NZ_JACHEN010000009.1"/>
</dbReference>
<sequence length="225" mass="25265">MATLNLLLNLGKRMEMKMNMPTSMALDVLDKIDDALAKEENKPIFVMTPMEGKGLIISPNIIILGYVDEEGTAELTEFSKRNYLHKPHSYNSQSIQLTPAITAKEILEKVKEAYEEKTPITKSLIKEEEPVSISNASKSKLIFFQCDECGTVQYKFGNEGDTATCHRCKKETKLDGITDGSYKCPKCNTTATFKVSNEVSFVPCKCCHSPIDLVYNDKKDKFVSR</sequence>
<dbReference type="GO" id="GO:0005840">
    <property type="term" value="C:ribosome"/>
    <property type="evidence" value="ECO:0007669"/>
    <property type="project" value="UniProtKB-KW"/>
</dbReference>
<proteinExistence type="predicted"/>
<dbReference type="AlphaFoldDB" id="A0A841KZR7"/>
<keyword evidence="1" id="KW-0689">Ribosomal protein</keyword>
<keyword evidence="1" id="KW-0687">Ribonucleoprotein</keyword>
<protein>
    <submittedName>
        <fullName evidence="1">Ribosomal protein S27E</fullName>
    </submittedName>
</protein>
<keyword evidence="2" id="KW-1185">Reference proteome</keyword>
<organism evidence="1 2">
    <name type="scientific">Anaerosolibacter carboniphilus</name>
    <dbReference type="NCBI Taxonomy" id="1417629"/>
    <lineage>
        <taxon>Bacteria</taxon>
        <taxon>Bacillati</taxon>
        <taxon>Bacillota</taxon>
        <taxon>Clostridia</taxon>
        <taxon>Peptostreptococcales</taxon>
        <taxon>Thermotaleaceae</taxon>
        <taxon>Anaerosolibacter</taxon>
    </lineage>
</organism>
<reference evidence="1 2" key="1">
    <citation type="submission" date="2020-08" db="EMBL/GenBank/DDBJ databases">
        <title>Genomic Encyclopedia of Type Strains, Phase IV (KMG-IV): sequencing the most valuable type-strain genomes for metagenomic binning, comparative biology and taxonomic classification.</title>
        <authorList>
            <person name="Goeker M."/>
        </authorList>
    </citation>
    <scope>NUCLEOTIDE SEQUENCE [LARGE SCALE GENOMIC DNA]</scope>
    <source>
        <strain evidence="1 2">DSM 103526</strain>
    </source>
</reference>
<accession>A0A841KZR7</accession>
<name>A0A841KZR7_9FIRM</name>
<comment type="caution">
    <text evidence="1">The sequence shown here is derived from an EMBL/GenBank/DDBJ whole genome shotgun (WGS) entry which is preliminary data.</text>
</comment>
<dbReference type="Proteomes" id="UP000579281">
    <property type="component" value="Unassembled WGS sequence"/>
</dbReference>
<dbReference type="EMBL" id="JACHEN010000009">
    <property type="protein sequence ID" value="MBB6215625.1"/>
    <property type="molecule type" value="Genomic_DNA"/>
</dbReference>